<evidence type="ECO:0000313" key="2">
    <source>
        <dbReference type="EMBL" id="PGH57107.1"/>
    </source>
</evidence>
<comment type="caution">
    <text evidence="2">The sequence shown here is derived from an EMBL/GenBank/DDBJ whole genome shotgun (WGS) entry which is preliminary data.</text>
</comment>
<organism evidence="2 3">
    <name type="scientific">Azospirillum palustre</name>
    <dbReference type="NCBI Taxonomy" id="2044885"/>
    <lineage>
        <taxon>Bacteria</taxon>
        <taxon>Pseudomonadati</taxon>
        <taxon>Pseudomonadota</taxon>
        <taxon>Alphaproteobacteria</taxon>
        <taxon>Rhodospirillales</taxon>
        <taxon>Azospirillaceae</taxon>
        <taxon>Azospirillum</taxon>
    </lineage>
</organism>
<dbReference type="AlphaFoldDB" id="A0A2B8BIQ5"/>
<dbReference type="Pfam" id="PF13379">
    <property type="entry name" value="NMT1_2"/>
    <property type="match status" value="1"/>
</dbReference>
<dbReference type="Proteomes" id="UP000225379">
    <property type="component" value="Unassembled WGS sequence"/>
</dbReference>
<accession>A0A2B8BIQ5</accession>
<dbReference type="OrthoDB" id="6788250at2"/>
<dbReference type="PANTHER" id="PTHR30024">
    <property type="entry name" value="ALIPHATIC SULFONATES-BINDING PROTEIN-RELATED"/>
    <property type="match status" value="1"/>
</dbReference>
<name>A0A2B8BIQ5_9PROT</name>
<gene>
    <name evidence="2" type="ORF">CRT60_11495</name>
</gene>
<feature type="signal peptide" evidence="1">
    <location>
        <begin position="1"/>
        <end position="29"/>
    </location>
</feature>
<evidence type="ECO:0000256" key="1">
    <source>
        <dbReference type="SAM" id="SignalP"/>
    </source>
</evidence>
<evidence type="ECO:0000313" key="3">
    <source>
        <dbReference type="Proteomes" id="UP000225379"/>
    </source>
</evidence>
<dbReference type="Gene3D" id="3.40.190.10">
    <property type="entry name" value="Periplasmic binding protein-like II"/>
    <property type="match status" value="2"/>
</dbReference>
<dbReference type="PANTHER" id="PTHR30024:SF2">
    <property type="entry name" value="ABC TRANSPORTER SUBSTRATE-BINDING PROTEIN"/>
    <property type="match status" value="1"/>
</dbReference>
<feature type="chain" id="PRO_5012089572" evidence="1">
    <location>
        <begin position="30"/>
        <end position="343"/>
    </location>
</feature>
<dbReference type="RefSeq" id="WP_098736558.1">
    <property type="nucleotide sequence ID" value="NZ_PDKW01000040.1"/>
</dbReference>
<sequence length="343" mass="37083">MRQSGRLNRRALAAVAASVMGLLVTSAIATPASAEGRIRIAEQYGLGYLPLHVLRHNQLIEKHGKALGLDVTVDWVQLSGGAAMNDALLSGSIDLGSAGVGPLLTIWDRTKGSANVKAIASLNDMPLFLTTNNPKVRTLKDFTDADRIALPAVKVGVQARVLQMAVEKELGAGKFDALDKLTVSMPHPDATAALLSGSGGITAHLSSPPFQYQQLDDPKIHKVVSSYDVLGGPHSFNLIWSKQSFRDENPKTYRAFLNALREAMDLINANHDAAADAYLAQNKGSLDKAYILRLLNDPDIRFTVTPNRTEAFADFMHKVGAIKNKPASWKDYFFDDLHDGTGS</sequence>
<reference evidence="3" key="1">
    <citation type="submission" date="2017-10" db="EMBL/GenBank/DDBJ databases">
        <authorList>
            <person name="Kravchenko I.K."/>
            <person name="Grouzdev D.S."/>
        </authorList>
    </citation>
    <scope>NUCLEOTIDE SEQUENCE [LARGE SCALE GENOMIC DNA]</scope>
    <source>
        <strain evidence="3">B2</strain>
    </source>
</reference>
<dbReference type="SUPFAM" id="SSF53850">
    <property type="entry name" value="Periplasmic binding protein-like II"/>
    <property type="match status" value="1"/>
</dbReference>
<keyword evidence="1" id="KW-0732">Signal</keyword>
<keyword evidence="3" id="KW-1185">Reference proteome</keyword>
<proteinExistence type="predicted"/>
<dbReference type="EMBL" id="PDKW01000040">
    <property type="protein sequence ID" value="PGH57107.1"/>
    <property type="molecule type" value="Genomic_DNA"/>
</dbReference>
<protein>
    <submittedName>
        <fullName evidence="2">Nitrate ABC transporter substrate-binding protein</fullName>
    </submittedName>
</protein>